<gene>
    <name evidence="1" type="ORF">LCGC14_0207930</name>
</gene>
<proteinExistence type="predicted"/>
<organism evidence="1">
    <name type="scientific">marine sediment metagenome</name>
    <dbReference type="NCBI Taxonomy" id="412755"/>
    <lineage>
        <taxon>unclassified sequences</taxon>
        <taxon>metagenomes</taxon>
        <taxon>ecological metagenomes</taxon>
    </lineage>
</organism>
<reference evidence="1" key="1">
    <citation type="journal article" date="2015" name="Nature">
        <title>Complex archaea that bridge the gap between prokaryotes and eukaryotes.</title>
        <authorList>
            <person name="Spang A."/>
            <person name="Saw J.H."/>
            <person name="Jorgensen S.L."/>
            <person name="Zaremba-Niedzwiedzka K."/>
            <person name="Martijn J."/>
            <person name="Lind A.E."/>
            <person name="van Eijk R."/>
            <person name="Schleper C."/>
            <person name="Guy L."/>
            <person name="Ettema T.J."/>
        </authorList>
    </citation>
    <scope>NUCLEOTIDE SEQUENCE</scope>
</reference>
<name>A0A0F9UXT0_9ZZZZ</name>
<accession>A0A0F9UXT0</accession>
<dbReference type="AlphaFoldDB" id="A0A0F9UXT0"/>
<sequence length="54" mass="6826">MNCDVKRCRRFFYLEYAAFKKRTRCVSVCDFHWQKHCDEDDKFDLRDHFYPKKV</sequence>
<evidence type="ECO:0000313" key="1">
    <source>
        <dbReference type="EMBL" id="KKN92302.1"/>
    </source>
</evidence>
<protein>
    <submittedName>
        <fullName evidence="1">Uncharacterized protein</fullName>
    </submittedName>
</protein>
<comment type="caution">
    <text evidence="1">The sequence shown here is derived from an EMBL/GenBank/DDBJ whole genome shotgun (WGS) entry which is preliminary data.</text>
</comment>
<dbReference type="EMBL" id="LAZR01000095">
    <property type="protein sequence ID" value="KKN92302.1"/>
    <property type="molecule type" value="Genomic_DNA"/>
</dbReference>